<dbReference type="Pfam" id="PF01928">
    <property type="entry name" value="CYTH"/>
    <property type="match status" value="1"/>
</dbReference>
<organism evidence="3 4">
    <name type="scientific">Methylocapsa polymorpha</name>
    <dbReference type="NCBI Taxonomy" id="3080828"/>
    <lineage>
        <taxon>Bacteria</taxon>
        <taxon>Pseudomonadati</taxon>
        <taxon>Pseudomonadota</taxon>
        <taxon>Alphaproteobacteria</taxon>
        <taxon>Hyphomicrobiales</taxon>
        <taxon>Beijerinckiaceae</taxon>
        <taxon>Methylocapsa</taxon>
    </lineage>
</organism>
<dbReference type="Pfam" id="PF05235">
    <property type="entry name" value="CHAD"/>
    <property type="match status" value="1"/>
</dbReference>
<reference evidence="3 4" key="1">
    <citation type="submission" date="2023-10" db="EMBL/GenBank/DDBJ databases">
        <title>Novel methanotroph of the genus Methylocapsa from a subarctic wetland.</title>
        <authorList>
            <person name="Belova S.E."/>
            <person name="Oshkin I.Y."/>
            <person name="Miroshnikov K."/>
            <person name="Dedysh S.N."/>
        </authorList>
    </citation>
    <scope>NUCLEOTIDE SEQUENCE [LARGE SCALE GENOMIC DNA]</scope>
    <source>
        <strain evidence="3 4">RX1</strain>
    </source>
</reference>
<dbReference type="SMART" id="SM00880">
    <property type="entry name" value="CHAD"/>
    <property type="match status" value="1"/>
</dbReference>
<evidence type="ECO:0000313" key="4">
    <source>
        <dbReference type="Proteomes" id="UP001626536"/>
    </source>
</evidence>
<dbReference type="SUPFAM" id="SSF55154">
    <property type="entry name" value="CYTH-like phosphatases"/>
    <property type="match status" value="1"/>
</dbReference>
<dbReference type="Gene3D" id="1.40.20.10">
    <property type="entry name" value="CHAD domain"/>
    <property type="match status" value="1"/>
</dbReference>
<dbReference type="InterPro" id="IPR023577">
    <property type="entry name" value="CYTH_domain"/>
</dbReference>
<keyword evidence="4" id="KW-1185">Reference proteome</keyword>
<dbReference type="InterPro" id="IPR038186">
    <property type="entry name" value="CHAD_dom_sf"/>
</dbReference>
<dbReference type="Proteomes" id="UP001626536">
    <property type="component" value="Chromosome"/>
</dbReference>
<dbReference type="SMART" id="SM01118">
    <property type="entry name" value="CYTH"/>
    <property type="match status" value="1"/>
</dbReference>
<dbReference type="InterPro" id="IPR007899">
    <property type="entry name" value="CHAD_dom"/>
</dbReference>
<feature type="domain" description="CHAD" evidence="2">
    <location>
        <begin position="196"/>
        <end position="484"/>
    </location>
</feature>
<name>A0ABZ0HPW5_9HYPH</name>
<evidence type="ECO:0000259" key="2">
    <source>
        <dbReference type="PROSITE" id="PS51708"/>
    </source>
</evidence>
<protein>
    <submittedName>
        <fullName evidence="3">CHAD domain-containing protein</fullName>
    </submittedName>
</protein>
<evidence type="ECO:0000313" key="3">
    <source>
        <dbReference type="EMBL" id="WOJ89322.1"/>
    </source>
</evidence>
<evidence type="ECO:0000259" key="1">
    <source>
        <dbReference type="PROSITE" id="PS51707"/>
    </source>
</evidence>
<dbReference type="InterPro" id="IPR039013">
    <property type="entry name" value="YgiF"/>
</dbReference>
<dbReference type="Gene3D" id="2.40.320.10">
    <property type="entry name" value="Hypothetical Protein Pfu-838710-001"/>
    <property type="match status" value="1"/>
</dbReference>
<dbReference type="PANTHER" id="PTHR39569:SF1">
    <property type="entry name" value="INORGANIC TRIPHOSPHATASE"/>
    <property type="match status" value="1"/>
</dbReference>
<accession>A0ABZ0HPW5</accession>
<dbReference type="RefSeq" id="WP_407338765.1">
    <property type="nucleotide sequence ID" value="NZ_CP136862.1"/>
</dbReference>
<dbReference type="InterPro" id="IPR033469">
    <property type="entry name" value="CYTH-like_dom_sf"/>
</dbReference>
<sequence>MLLPALKAALPGARRGRIDTTYFDTPDRDLWKRGFILRIRKTGQSLIQSVKQETPSAIVRGEWERETDCGAPDLAAIRRTPLAHLIHKHRLGASLRPAFEVHVERISFVLGHGGAQIEVAIDQGDIEAACGKLAVCELELELKRGDQAALFDLARTISSQGPLHLSVISKAERGHLLARGAWGCSAKSSKPRLGAHMTCRQAFQAICQSCLHDFMLNEASFGTSDRVEAIHQGRIAIRRLRAAITLFKPMVFDDAYARLHDELKWLAGLLGAARDLDVLAERMPAAGDARPAGLQAFAERIEAKQRRFHKAVLETAQEERARTLLVDIVAWIEDGQWRRRPSDLPDAALSSFIGPRLKKRLKSLLRQGGNLGDLGPEARHRVRIEAKKLRYMGEFFLDVRGVAISRKLLKRFVQSLGELQTALGEMHDEEAKVPLVEAEVQSWREEGNGFDEAAISAAEQWAAAKVDTSAELKNAKRAYLKLAKTKPF</sequence>
<proteinExistence type="predicted"/>
<gene>
    <name evidence="3" type="ORF">RZS28_16215</name>
</gene>
<dbReference type="CDD" id="cd07756">
    <property type="entry name" value="CYTH-like_Pase_CHAD"/>
    <property type="match status" value="1"/>
</dbReference>
<dbReference type="PROSITE" id="PS51707">
    <property type="entry name" value="CYTH"/>
    <property type="match status" value="1"/>
</dbReference>
<dbReference type="EMBL" id="CP136862">
    <property type="protein sequence ID" value="WOJ89322.1"/>
    <property type="molecule type" value="Genomic_DNA"/>
</dbReference>
<dbReference type="PROSITE" id="PS51708">
    <property type="entry name" value="CHAD"/>
    <property type="match status" value="1"/>
</dbReference>
<dbReference type="PANTHER" id="PTHR39569">
    <property type="entry name" value="INORGANIC TRIPHOSPHATASE"/>
    <property type="match status" value="1"/>
</dbReference>
<feature type="domain" description="CYTH" evidence="1">
    <location>
        <begin position="1"/>
        <end position="181"/>
    </location>
</feature>